<reference evidence="1" key="1">
    <citation type="submission" date="2021-01" db="EMBL/GenBank/DDBJ databases">
        <authorList>
            <consortium name="Genoscope - CEA"/>
            <person name="William W."/>
        </authorList>
    </citation>
    <scope>NUCLEOTIDE SEQUENCE</scope>
</reference>
<evidence type="ECO:0000313" key="1">
    <source>
        <dbReference type="EMBL" id="CAD8092894.1"/>
    </source>
</evidence>
<protein>
    <submittedName>
        <fullName evidence="1">Uncharacterized protein</fullName>
    </submittedName>
</protein>
<name>A0A8S1NZD5_PARPR</name>
<organism evidence="1 2">
    <name type="scientific">Paramecium primaurelia</name>
    <dbReference type="NCBI Taxonomy" id="5886"/>
    <lineage>
        <taxon>Eukaryota</taxon>
        <taxon>Sar</taxon>
        <taxon>Alveolata</taxon>
        <taxon>Ciliophora</taxon>
        <taxon>Intramacronucleata</taxon>
        <taxon>Oligohymenophorea</taxon>
        <taxon>Peniculida</taxon>
        <taxon>Parameciidae</taxon>
        <taxon>Paramecium</taxon>
    </lineage>
</organism>
<dbReference type="Proteomes" id="UP000688137">
    <property type="component" value="Unassembled WGS sequence"/>
</dbReference>
<dbReference type="AlphaFoldDB" id="A0A8S1NZD5"/>
<evidence type="ECO:0000313" key="2">
    <source>
        <dbReference type="Proteomes" id="UP000688137"/>
    </source>
</evidence>
<gene>
    <name evidence="1" type="ORF">PPRIM_AZ9-3.1.T0920007</name>
</gene>
<proteinExistence type="predicted"/>
<accession>A0A8S1NZD5</accession>
<keyword evidence="2" id="KW-1185">Reference proteome</keyword>
<dbReference type="EMBL" id="CAJJDM010000095">
    <property type="protein sequence ID" value="CAD8092894.1"/>
    <property type="molecule type" value="Genomic_DNA"/>
</dbReference>
<sequence length="72" mass="8620">MSLILHNILITLTLFLVLQDFGNFMLIITINNGQKPYQIYEREQFENVKLIKNKLQKKNRSFCQKFLNTMIN</sequence>
<comment type="caution">
    <text evidence="1">The sequence shown here is derived from an EMBL/GenBank/DDBJ whole genome shotgun (WGS) entry which is preliminary data.</text>
</comment>